<reference evidence="2" key="2">
    <citation type="submission" date="2019-10" db="EMBL/GenBank/DDBJ databases">
        <title>A de novo genome assembly of a pear dwarfing rootstock.</title>
        <authorList>
            <person name="Wang F."/>
            <person name="Wang J."/>
            <person name="Li S."/>
            <person name="Zhang Y."/>
            <person name="Fang M."/>
            <person name="Ma L."/>
            <person name="Zhao Y."/>
            <person name="Jiang S."/>
        </authorList>
    </citation>
    <scope>NUCLEOTIDE SEQUENCE [LARGE SCALE GENOMIC DNA]</scope>
</reference>
<dbReference type="EMBL" id="SMOL01000120">
    <property type="protein sequence ID" value="KAB2632659.1"/>
    <property type="molecule type" value="Genomic_DNA"/>
</dbReference>
<dbReference type="AlphaFoldDB" id="A0A5N5HYJ0"/>
<gene>
    <name evidence="1" type="ORF">D8674_028906</name>
</gene>
<sequence length="77" mass="8862">MSGKIFKKYIEEFLFACLGSVVLDLHDTSDVFLEVGKMSKNGGAERIISLTFIIFLWSHLDIGQEQTFYRWTNILPC</sequence>
<comment type="caution">
    <text evidence="1">The sequence shown here is derived from an EMBL/GenBank/DDBJ whole genome shotgun (WGS) entry which is preliminary data.</text>
</comment>
<organism evidence="1 2">
    <name type="scientific">Pyrus ussuriensis x Pyrus communis</name>
    <dbReference type="NCBI Taxonomy" id="2448454"/>
    <lineage>
        <taxon>Eukaryota</taxon>
        <taxon>Viridiplantae</taxon>
        <taxon>Streptophyta</taxon>
        <taxon>Embryophyta</taxon>
        <taxon>Tracheophyta</taxon>
        <taxon>Spermatophyta</taxon>
        <taxon>Magnoliopsida</taxon>
        <taxon>eudicotyledons</taxon>
        <taxon>Gunneridae</taxon>
        <taxon>Pentapetalae</taxon>
        <taxon>rosids</taxon>
        <taxon>fabids</taxon>
        <taxon>Rosales</taxon>
        <taxon>Rosaceae</taxon>
        <taxon>Amygdaloideae</taxon>
        <taxon>Maleae</taxon>
        <taxon>Pyrus</taxon>
    </lineage>
</organism>
<evidence type="ECO:0000313" key="1">
    <source>
        <dbReference type="EMBL" id="KAB2632659.1"/>
    </source>
</evidence>
<name>A0A5N5HYJ0_9ROSA</name>
<protein>
    <submittedName>
        <fullName evidence="1">LAG1 longevity assurance 3-like</fullName>
    </submittedName>
</protein>
<proteinExistence type="predicted"/>
<dbReference type="OrthoDB" id="1702748at2759"/>
<keyword evidence="2" id="KW-1185">Reference proteome</keyword>
<dbReference type="Proteomes" id="UP000327157">
    <property type="component" value="Chromosome 6"/>
</dbReference>
<reference evidence="1 2" key="1">
    <citation type="submission" date="2019-09" db="EMBL/GenBank/DDBJ databases">
        <authorList>
            <person name="Ou C."/>
        </authorList>
    </citation>
    <scope>NUCLEOTIDE SEQUENCE [LARGE SCALE GENOMIC DNA]</scope>
    <source>
        <strain evidence="1">S2</strain>
        <tissue evidence="1">Leaf</tissue>
    </source>
</reference>
<accession>A0A5N5HYJ0</accession>
<evidence type="ECO:0000313" key="2">
    <source>
        <dbReference type="Proteomes" id="UP000327157"/>
    </source>
</evidence>
<reference evidence="1 2" key="3">
    <citation type="submission" date="2019-11" db="EMBL/GenBank/DDBJ databases">
        <title>A de novo genome assembly of a pear dwarfing rootstock.</title>
        <authorList>
            <person name="Wang F."/>
            <person name="Wang J."/>
            <person name="Li S."/>
            <person name="Zhang Y."/>
            <person name="Fang M."/>
            <person name="Ma L."/>
            <person name="Zhao Y."/>
            <person name="Jiang S."/>
        </authorList>
    </citation>
    <scope>NUCLEOTIDE SEQUENCE [LARGE SCALE GENOMIC DNA]</scope>
    <source>
        <strain evidence="1">S2</strain>
        <tissue evidence="1">Leaf</tissue>
    </source>
</reference>